<accession>A0A9D1JFZ4</accession>
<feature type="chain" id="PRO_5038800254" evidence="2">
    <location>
        <begin position="23"/>
        <end position="220"/>
    </location>
</feature>
<feature type="domain" description="PepSY" evidence="3">
    <location>
        <begin position="71"/>
        <end position="132"/>
    </location>
</feature>
<evidence type="ECO:0000259" key="3">
    <source>
        <dbReference type="Pfam" id="PF03413"/>
    </source>
</evidence>
<comment type="caution">
    <text evidence="4">The sequence shown here is derived from an EMBL/GenBank/DDBJ whole genome shotgun (WGS) entry which is preliminary data.</text>
</comment>
<feature type="signal peptide" evidence="2">
    <location>
        <begin position="1"/>
        <end position="22"/>
    </location>
</feature>
<dbReference type="AlphaFoldDB" id="A0A9D1JFZ4"/>
<reference evidence="4" key="1">
    <citation type="submission" date="2020-10" db="EMBL/GenBank/DDBJ databases">
        <authorList>
            <person name="Gilroy R."/>
        </authorList>
    </citation>
    <scope>NUCLEOTIDE SEQUENCE</scope>
    <source>
        <strain evidence="4">ChiSxjej1B13-7041</strain>
    </source>
</reference>
<feature type="region of interest" description="Disordered" evidence="1">
    <location>
        <begin position="25"/>
        <end position="71"/>
    </location>
</feature>
<protein>
    <submittedName>
        <fullName evidence="4">PepSY domain-containing protein</fullName>
    </submittedName>
</protein>
<feature type="domain" description="PepSY" evidence="3">
    <location>
        <begin position="155"/>
        <end position="213"/>
    </location>
</feature>
<organism evidence="4 5">
    <name type="scientific">Candidatus Egerieimonas intestinavium</name>
    <dbReference type="NCBI Taxonomy" id="2840777"/>
    <lineage>
        <taxon>Bacteria</taxon>
        <taxon>Bacillati</taxon>
        <taxon>Bacillota</taxon>
        <taxon>Clostridia</taxon>
        <taxon>Lachnospirales</taxon>
        <taxon>Lachnospiraceae</taxon>
        <taxon>Lachnospiraceae incertae sedis</taxon>
        <taxon>Candidatus Egerieimonas</taxon>
    </lineage>
</organism>
<proteinExistence type="predicted"/>
<evidence type="ECO:0000313" key="5">
    <source>
        <dbReference type="Proteomes" id="UP000886841"/>
    </source>
</evidence>
<evidence type="ECO:0000256" key="1">
    <source>
        <dbReference type="SAM" id="MobiDB-lite"/>
    </source>
</evidence>
<evidence type="ECO:0000256" key="2">
    <source>
        <dbReference type="SAM" id="SignalP"/>
    </source>
</evidence>
<dbReference type="Pfam" id="PF03413">
    <property type="entry name" value="PepSY"/>
    <property type="match status" value="2"/>
</dbReference>
<feature type="compositionally biased region" description="Low complexity" evidence="1">
    <location>
        <begin position="43"/>
        <end position="58"/>
    </location>
</feature>
<reference evidence="4" key="2">
    <citation type="journal article" date="2021" name="PeerJ">
        <title>Extensive microbial diversity within the chicken gut microbiome revealed by metagenomics and culture.</title>
        <authorList>
            <person name="Gilroy R."/>
            <person name="Ravi A."/>
            <person name="Getino M."/>
            <person name="Pursley I."/>
            <person name="Horton D.L."/>
            <person name="Alikhan N.F."/>
            <person name="Baker D."/>
            <person name="Gharbi K."/>
            <person name="Hall N."/>
            <person name="Watson M."/>
            <person name="Adriaenssens E.M."/>
            <person name="Foster-Nyarko E."/>
            <person name="Jarju S."/>
            <person name="Secka A."/>
            <person name="Antonio M."/>
            <person name="Oren A."/>
            <person name="Chaudhuri R.R."/>
            <person name="La Ragione R."/>
            <person name="Hildebrand F."/>
            <person name="Pallen M.J."/>
        </authorList>
    </citation>
    <scope>NUCLEOTIDE SEQUENCE</scope>
    <source>
        <strain evidence="4">ChiSxjej1B13-7041</strain>
    </source>
</reference>
<keyword evidence="2" id="KW-0732">Signal</keyword>
<gene>
    <name evidence="4" type="ORF">IAB98_08370</name>
</gene>
<dbReference type="Proteomes" id="UP000886841">
    <property type="component" value="Unassembled WGS sequence"/>
</dbReference>
<name>A0A9D1JFZ4_9FIRM</name>
<dbReference type="EMBL" id="DVHU01000076">
    <property type="protein sequence ID" value="HIR93414.1"/>
    <property type="molecule type" value="Genomic_DNA"/>
</dbReference>
<dbReference type="Gene3D" id="3.10.450.40">
    <property type="match status" value="2"/>
</dbReference>
<dbReference type="InterPro" id="IPR025711">
    <property type="entry name" value="PepSY"/>
</dbReference>
<sequence length="220" mass="24172">MRKRRYFILAAAAALGITLAGCGNNSKEQSQGSVTPNYDNQSTPEATPDTTAQATPAAGSQQTTPEGGSGITEEEAKSIALTDAGVTEENVSAIRVKQDRDDGVMIYEVEFYSGAQEYDYDIEMATGTILSKDYDVENDFYTGQQGQSAQPEGTISQDQAVQIVMDRIQGIAASDIRMELDHDDGKTYYEGEAYYNNKEYEFEIDASTGEVVEWSEENWR</sequence>
<evidence type="ECO:0000313" key="4">
    <source>
        <dbReference type="EMBL" id="HIR93414.1"/>
    </source>
</evidence>
<feature type="compositionally biased region" description="Polar residues" evidence="1">
    <location>
        <begin position="25"/>
        <end position="42"/>
    </location>
</feature>
<dbReference type="PROSITE" id="PS51257">
    <property type="entry name" value="PROKAR_LIPOPROTEIN"/>
    <property type="match status" value="1"/>
</dbReference>